<keyword evidence="2" id="KW-1185">Reference proteome</keyword>
<accession>A0ACD4PJD9</accession>
<proteinExistence type="predicted"/>
<name>A0ACD4PJD9_9BACT</name>
<organism evidence="1 2">
    <name type="scientific">Mycoplasmopsis edwardii</name>
    <dbReference type="NCBI Taxonomy" id="53558"/>
    <lineage>
        <taxon>Bacteria</taxon>
        <taxon>Bacillati</taxon>
        <taxon>Mycoplasmatota</taxon>
        <taxon>Mycoplasmoidales</taxon>
        <taxon>Metamycoplasmataceae</taxon>
        <taxon>Mycoplasmopsis</taxon>
    </lineage>
</organism>
<reference evidence="1" key="1">
    <citation type="submission" date="2022-12" db="EMBL/GenBank/DDBJ databases">
        <authorList>
            <consortium name="Asia Pacific Centre for Animal Health"/>
            <person name="Klose S.M."/>
            <person name="Legione A.R."/>
            <person name="Monotti I."/>
            <person name="Bushell R."/>
            <person name="Marenda M.S."/>
            <person name="Sugiyama T."/>
            <person name="Browning G.F."/>
            <person name="Vaz P.K."/>
        </authorList>
    </citation>
    <scope>NUCLEOTIDE SEQUENCE</scope>
    <source>
        <strain evidence="1">Felid995</strain>
    </source>
</reference>
<dbReference type="Proteomes" id="UP001213039">
    <property type="component" value="Chromosome"/>
</dbReference>
<dbReference type="EMBL" id="CP114370">
    <property type="protein sequence ID" value="WBP84318.1"/>
    <property type="molecule type" value="Genomic_DNA"/>
</dbReference>
<sequence length="154" mass="18310">MKSYKHIHFSLAVNFVLSILFMLWIFLSLRVSELYNSSFLYKTVLPVFLALLLINELFNLLIIKSDLKWYKRLLIMPYWLLKNKNQVKLNENKKVQKLFVFLSFLIGVTILITYLTLGLQTRDWEYLNLISAGLIPLVIWPISQLLFYKSIFNN</sequence>
<gene>
    <name evidence="1" type="ORF">Me_995_000298</name>
</gene>
<evidence type="ECO:0000313" key="1">
    <source>
        <dbReference type="EMBL" id="WBP84318.1"/>
    </source>
</evidence>
<protein>
    <submittedName>
        <fullName evidence="1">Uncharacterized protein</fullName>
    </submittedName>
</protein>
<evidence type="ECO:0000313" key="2">
    <source>
        <dbReference type="Proteomes" id="UP001213039"/>
    </source>
</evidence>